<dbReference type="GO" id="GO:0055085">
    <property type="term" value="P:transmembrane transport"/>
    <property type="evidence" value="ECO:0007669"/>
    <property type="project" value="InterPro"/>
</dbReference>
<dbReference type="InterPro" id="IPR037682">
    <property type="entry name" value="TonB_C"/>
</dbReference>
<dbReference type="RefSeq" id="WP_181056019.1">
    <property type="nucleotide sequence ID" value="NZ_JACDTY010000001.1"/>
</dbReference>
<feature type="compositionally biased region" description="Polar residues" evidence="10">
    <location>
        <begin position="155"/>
        <end position="168"/>
    </location>
</feature>
<feature type="domain" description="TonB C-terminal" evidence="11">
    <location>
        <begin position="230"/>
        <end position="319"/>
    </location>
</feature>
<proteinExistence type="inferred from homology"/>
<dbReference type="PROSITE" id="PS52015">
    <property type="entry name" value="TONB_CTD"/>
    <property type="match status" value="1"/>
</dbReference>
<dbReference type="SUPFAM" id="SSF74653">
    <property type="entry name" value="TolA/TonB C-terminal domain"/>
    <property type="match status" value="1"/>
</dbReference>
<evidence type="ECO:0000256" key="7">
    <source>
        <dbReference type="ARBA" id="ARBA00022927"/>
    </source>
</evidence>
<evidence type="ECO:0000256" key="3">
    <source>
        <dbReference type="ARBA" id="ARBA00022448"/>
    </source>
</evidence>
<feature type="region of interest" description="Disordered" evidence="10">
    <location>
        <begin position="149"/>
        <end position="229"/>
    </location>
</feature>
<keyword evidence="7" id="KW-0653">Protein transport</keyword>
<evidence type="ECO:0000313" key="12">
    <source>
        <dbReference type="EMBL" id="MBA1139336.1"/>
    </source>
</evidence>
<comment type="similarity">
    <text evidence="2">Belongs to the TonB family.</text>
</comment>
<dbReference type="AlphaFoldDB" id="A0A838AY16"/>
<evidence type="ECO:0000256" key="10">
    <source>
        <dbReference type="SAM" id="MobiDB-lite"/>
    </source>
</evidence>
<evidence type="ECO:0000256" key="2">
    <source>
        <dbReference type="ARBA" id="ARBA00006555"/>
    </source>
</evidence>
<dbReference type="GO" id="GO:0015031">
    <property type="term" value="P:protein transport"/>
    <property type="evidence" value="ECO:0007669"/>
    <property type="project" value="UniProtKB-KW"/>
</dbReference>
<comment type="caution">
    <text evidence="12">The sequence shown here is derived from an EMBL/GenBank/DDBJ whole genome shotgun (WGS) entry which is preliminary data.</text>
</comment>
<keyword evidence="4" id="KW-1003">Cell membrane</keyword>
<feature type="region of interest" description="Disordered" evidence="10">
    <location>
        <begin position="100"/>
        <end position="132"/>
    </location>
</feature>
<keyword evidence="8" id="KW-1133">Transmembrane helix</keyword>
<evidence type="ECO:0000259" key="11">
    <source>
        <dbReference type="PROSITE" id="PS52015"/>
    </source>
</evidence>
<dbReference type="GO" id="GO:0031992">
    <property type="term" value="F:energy transducer activity"/>
    <property type="evidence" value="ECO:0007669"/>
    <property type="project" value="TreeGrafter"/>
</dbReference>
<dbReference type="Gene3D" id="3.30.1150.10">
    <property type="match status" value="1"/>
</dbReference>
<keyword evidence="9" id="KW-0472">Membrane</keyword>
<evidence type="ECO:0000256" key="1">
    <source>
        <dbReference type="ARBA" id="ARBA00004383"/>
    </source>
</evidence>
<dbReference type="Pfam" id="PF13103">
    <property type="entry name" value="TonB_2"/>
    <property type="match status" value="1"/>
</dbReference>
<dbReference type="PANTHER" id="PTHR33446:SF2">
    <property type="entry name" value="PROTEIN TONB"/>
    <property type="match status" value="1"/>
</dbReference>
<dbReference type="InterPro" id="IPR006260">
    <property type="entry name" value="TonB/TolA_C"/>
</dbReference>
<evidence type="ECO:0000256" key="8">
    <source>
        <dbReference type="ARBA" id="ARBA00022989"/>
    </source>
</evidence>
<dbReference type="NCBIfam" id="TIGR01352">
    <property type="entry name" value="tonB_Cterm"/>
    <property type="match status" value="1"/>
</dbReference>
<reference evidence="12 13" key="1">
    <citation type="submission" date="2020-07" db="EMBL/GenBank/DDBJ databases">
        <title>Definition of the novel symbiovar canariense within Mesorhizobium novociceri, a new species of genus Mesorhizobium nodulating Cicer canariense in the Caldera de Taburiente National Park (La Palma, Canary Islands).</title>
        <authorList>
            <person name="Leon-Barrios M."/>
            <person name="Perez-Yepez J."/>
            <person name="Flores-Felix J.D."/>
            <person name="Ramirez-Baena M.H."/>
            <person name="Pulido-Suarez L."/>
            <person name="Igual J.M."/>
            <person name="Velazquez E."/>
            <person name="Peix A."/>
        </authorList>
    </citation>
    <scope>NUCLEOTIDE SEQUENCE [LARGE SCALE GENOMIC DNA]</scope>
    <source>
        <strain evidence="12 13">CCANP35</strain>
    </source>
</reference>
<keyword evidence="6" id="KW-0812">Transmembrane</keyword>
<name>A0A838AY16_9HYPH</name>
<protein>
    <submittedName>
        <fullName evidence="12">TonB family protein</fullName>
    </submittedName>
</protein>
<evidence type="ECO:0000313" key="13">
    <source>
        <dbReference type="Proteomes" id="UP000558284"/>
    </source>
</evidence>
<evidence type="ECO:0000256" key="4">
    <source>
        <dbReference type="ARBA" id="ARBA00022475"/>
    </source>
</evidence>
<gene>
    <name evidence="12" type="ORF">H0241_03560</name>
</gene>
<dbReference type="Proteomes" id="UP000558284">
    <property type="component" value="Unassembled WGS sequence"/>
</dbReference>
<keyword evidence="13" id="KW-1185">Reference proteome</keyword>
<accession>A0A838AY16</accession>
<evidence type="ECO:0000256" key="6">
    <source>
        <dbReference type="ARBA" id="ARBA00022692"/>
    </source>
</evidence>
<evidence type="ECO:0000256" key="9">
    <source>
        <dbReference type="ARBA" id="ARBA00023136"/>
    </source>
</evidence>
<dbReference type="GO" id="GO:0098797">
    <property type="term" value="C:plasma membrane protein complex"/>
    <property type="evidence" value="ECO:0007669"/>
    <property type="project" value="TreeGrafter"/>
</dbReference>
<organism evidence="12 13">
    <name type="scientific">Mesorhizobium neociceri</name>
    <dbReference type="NCBI Taxonomy" id="1307853"/>
    <lineage>
        <taxon>Bacteria</taxon>
        <taxon>Pseudomonadati</taxon>
        <taxon>Pseudomonadota</taxon>
        <taxon>Alphaproteobacteria</taxon>
        <taxon>Hyphomicrobiales</taxon>
        <taxon>Phyllobacteriaceae</taxon>
        <taxon>Mesorhizobium</taxon>
    </lineage>
</organism>
<sequence>MQDITPLPDAGNEPAITLAESLAQPSAADRKWTVAIIASCLLHVAAAAAFLIAPAGTFDTGDAIQSEGTDQLGADVLGTALKNPAPDAIDVTLVADPQPAKPEAAQPVPPTEAPQPIKTPAAPKSAPEAAEQATVAPYPLTAAIPNDQSVAPEAETSTPSAVQTQSSEAPPADKPAVDLPAERPPVPSQRPSAPISGETGGTADGEEREAPAVASKGEKQGAAGNAMESGYSVEVQNKLVRANRHVSKKIQEKARNNARVVFVVMADGSISDLQLAESSGSAELDQFALKLVRQQAPFPPIPPETGLSSWVFRARIGPF</sequence>
<keyword evidence="5" id="KW-0997">Cell inner membrane</keyword>
<dbReference type="EMBL" id="JACDTY010000001">
    <property type="protein sequence ID" value="MBA1139336.1"/>
    <property type="molecule type" value="Genomic_DNA"/>
</dbReference>
<comment type="subcellular location">
    <subcellularLocation>
        <location evidence="1">Cell inner membrane</location>
        <topology evidence="1">Single-pass membrane protein</topology>
        <orientation evidence="1">Periplasmic side</orientation>
    </subcellularLocation>
</comment>
<evidence type="ECO:0000256" key="5">
    <source>
        <dbReference type="ARBA" id="ARBA00022519"/>
    </source>
</evidence>
<feature type="compositionally biased region" description="Low complexity" evidence="10">
    <location>
        <begin position="120"/>
        <end position="132"/>
    </location>
</feature>
<dbReference type="PANTHER" id="PTHR33446">
    <property type="entry name" value="PROTEIN TONB-RELATED"/>
    <property type="match status" value="1"/>
</dbReference>
<keyword evidence="3" id="KW-0813">Transport</keyword>
<dbReference type="InterPro" id="IPR051045">
    <property type="entry name" value="TonB-dependent_transducer"/>
</dbReference>